<evidence type="ECO:0000313" key="1">
    <source>
        <dbReference type="EMBL" id="MCY1013824.1"/>
    </source>
</evidence>
<protein>
    <submittedName>
        <fullName evidence="1">Uncharacterized protein</fullName>
    </submittedName>
</protein>
<sequence>MLRLVAREGGEMVKAGDPLAMFVPETDARAVELWLDGLDAPLVTPGRKVRLQFEGWPAVQFVGWPSVAVGTFGGVVAFVDATDDGHGKFRVVVLPDLDLGPEEHWPPAQYLRQGVRANGWILLDEVRLGYELWRQFNGFPPALSAAPVADAAPAGKHDVKDEEDEP</sequence>
<evidence type="ECO:0000313" key="2">
    <source>
        <dbReference type="Proteomes" id="UP001150924"/>
    </source>
</evidence>
<comment type="caution">
    <text evidence="1">The sequence shown here is derived from an EMBL/GenBank/DDBJ whole genome shotgun (WGS) entry which is preliminary data.</text>
</comment>
<reference evidence="1" key="1">
    <citation type="submission" date="2022-11" db="EMBL/GenBank/DDBJ databases">
        <title>Minimal conservation of predation-associated metabolite biosynthetic gene clusters underscores biosynthetic potential of Myxococcota including descriptions for ten novel species: Archangium lansinium sp. nov., Myxococcus landrumus sp. nov., Nannocystis bai.</title>
        <authorList>
            <person name="Ahearne A."/>
            <person name="Stevens C."/>
            <person name="Phillips K."/>
        </authorList>
    </citation>
    <scope>NUCLEOTIDE SEQUENCE</scope>
    <source>
        <strain evidence="1">Na p29</strain>
    </source>
</reference>
<accession>A0A9X3F3K4</accession>
<keyword evidence="2" id="KW-1185">Reference proteome</keyword>
<organism evidence="1 2">
    <name type="scientific">Nannocystis pusilla</name>
    <dbReference type="NCBI Taxonomy" id="889268"/>
    <lineage>
        <taxon>Bacteria</taxon>
        <taxon>Pseudomonadati</taxon>
        <taxon>Myxococcota</taxon>
        <taxon>Polyangia</taxon>
        <taxon>Nannocystales</taxon>
        <taxon>Nannocystaceae</taxon>
        <taxon>Nannocystis</taxon>
    </lineage>
</organism>
<gene>
    <name evidence="1" type="ORF">OV079_51535</name>
</gene>
<dbReference type="Proteomes" id="UP001150924">
    <property type="component" value="Unassembled WGS sequence"/>
</dbReference>
<proteinExistence type="predicted"/>
<dbReference type="EMBL" id="JAPNKE010000002">
    <property type="protein sequence ID" value="MCY1013824.1"/>
    <property type="molecule type" value="Genomic_DNA"/>
</dbReference>
<dbReference type="RefSeq" id="WP_267777967.1">
    <property type="nucleotide sequence ID" value="NZ_JAPNKE010000002.1"/>
</dbReference>
<dbReference type="AlphaFoldDB" id="A0A9X3F3K4"/>
<name>A0A9X3F3K4_9BACT</name>